<dbReference type="PANTHER" id="PTHR22983:SF6">
    <property type="entry name" value="SERINE_THREONINE-PROTEIN KINASE 36"/>
    <property type="match status" value="1"/>
</dbReference>
<feature type="compositionally biased region" description="Polar residues" evidence="14">
    <location>
        <begin position="547"/>
        <end position="570"/>
    </location>
</feature>
<reference evidence="16 17" key="1">
    <citation type="submission" date="2023-10" db="EMBL/GenBank/DDBJ databases">
        <authorList>
            <person name="Maclean D."/>
            <person name="Macfadyen A."/>
        </authorList>
    </citation>
    <scope>NUCLEOTIDE SEQUENCE [LARGE SCALE GENOMIC DNA]</scope>
</reference>
<dbReference type="CDD" id="cd14002">
    <property type="entry name" value="STKc_STK36"/>
    <property type="match status" value="1"/>
</dbReference>
<dbReference type="FunFam" id="1.10.510.10:FF:000292">
    <property type="entry name" value="Serine/threonine-protein kinase 36"/>
    <property type="match status" value="1"/>
</dbReference>
<feature type="compositionally biased region" description="Polar residues" evidence="14">
    <location>
        <begin position="341"/>
        <end position="358"/>
    </location>
</feature>
<evidence type="ECO:0000256" key="10">
    <source>
        <dbReference type="ARBA" id="ARBA00047899"/>
    </source>
</evidence>
<comment type="subcellular location">
    <subcellularLocation>
        <location evidence="1">Cytoplasm</location>
        <location evidence="1">Cytoskeleton</location>
    </subcellularLocation>
</comment>
<evidence type="ECO:0000259" key="15">
    <source>
        <dbReference type="PROSITE" id="PS50011"/>
    </source>
</evidence>
<dbReference type="InterPro" id="IPR008271">
    <property type="entry name" value="Ser/Thr_kinase_AS"/>
</dbReference>
<dbReference type="EC" id="2.7.11.1" evidence="2"/>
<comment type="caution">
    <text evidence="16">The sequence shown here is derived from an EMBL/GenBank/DDBJ whole genome shotgun (WGS) entry which is preliminary data.</text>
</comment>
<keyword evidence="4" id="KW-0723">Serine/threonine-protein kinase</keyword>
<accession>A0AAV1HX24</accession>
<evidence type="ECO:0000256" key="14">
    <source>
        <dbReference type="SAM" id="MobiDB-lite"/>
    </source>
</evidence>
<evidence type="ECO:0000313" key="17">
    <source>
        <dbReference type="Proteomes" id="UP001314263"/>
    </source>
</evidence>
<evidence type="ECO:0000256" key="2">
    <source>
        <dbReference type="ARBA" id="ARBA00012513"/>
    </source>
</evidence>
<keyword evidence="7" id="KW-0418">Kinase</keyword>
<proteinExistence type="predicted"/>
<dbReference type="GO" id="GO:0004674">
    <property type="term" value="F:protein serine/threonine kinase activity"/>
    <property type="evidence" value="ECO:0007669"/>
    <property type="project" value="UniProtKB-KW"/>
</dbReference>
<dbReference type="PROSITE" id="PS50011">
    <property type="entry name" value="PROTEIN_KINASE_DOM"/>
    <property type="match status" value="1"/>
</dbReference>
<feature type="repeat" description="ARM" evidence="12">
    <location>
        <begin position="1524"/>
        <end position="1554"/>
    </location>
</feature>
<dbReference type="Pfam" id="PF00069">
    <property type="entry name" value="Pkinase"/>
    <property type="match status" value="1"/>
</dbReference>
<feature type="compositionally biased region" description="Low complexity" evidence="14">
    <location>
        <begin position="309"/>
        <end position="319"/>
    </location>
</feature>
<evidence type="ECO:0000256" key="8">
    <source>
        <dbReference type="ARBA" id="ARBA00022840"/>
    </source>
</evidence>
<feature type="region of interest" description="Disordered" evidence="14">
    <location>
        <begin position="263"/>
        <end position="444"/>
    </location>
</feature>
<dbReference type="InterPro" id="IPR011989">
    <property type="entry name" value="ARM-like"/>
</dbReference>
<evidence type="ECO:0000256" key="5">
    <source>
        <dbReference type="ARBA" id="ARBA00022679"/>
    </source>
</evidence>
<gene>
    <name evidence="16" type="ORF">CVIRNUC_002641</name>
</gene>
<protein>
    <recommendedName>
        <fullName evidence="2">non-specific serine/threonine protein kinase</fullName>
        <ecNumber evidence="2">2.7.11.1</ecNumber>
    </recommendedName>
</protein>
<feature type="region of interest" description="Disordered" evidence="14">
    <location>
        <begin position="479"/>
        <end position="511"/>
    </location>
</feature>
<dbReference type="Pfam" id="PF00514">
    <property type="entry name" value="Arm"/>
    <property type="match status" value="1"/>
</dbReference>
<feature type="domain" description="Protein kinase" evidence="15">
    <location>
        <begin position="6"/>
        <end position="256"/>
    </location>
</feature>
<comment type="catalytic activity">
    <reaction evidence="10">
        <text>L-threonyl-[protein] + ATP = O-phospho-L-threonyl-[protein] + ADP + H(+)</text>
        <dbReference type="Rhea" id="RHEA:46608"/>
        <dbReference type="Rhea" id="RHEA-COMP:11060"/>
        <dbReference type="Rhea" id="RHEA-COMP:11605"/>
        <dbReference type="ChEBI" id="CHEBI:15378"/>
        <dbReference type="ChEBI" id="CHEBI:30013"/>
        <dbReference type="ChEBI" id="CHEBI:30616"/>
        <dbReference type="ChEBI" id="CHEBI:61977"/>
        <dbReference type="ChEBI" id="CHEBI:456216"/>
        <dbReference type="EC" id="2.7.11.1"/>
    </reaction>
</comment>
<dbReference type="PROSITE" id="PS00107">
    <property type="entry name" value="PROTEIN_KINASE_ATP"/>
    <property type="match status" value="1"/>
</dbReference>
<feature type="compositionally biased region" description="Low complexity" evidence="14">
    <location>
        <begin position="272"/>
        <end position="283"/>
    </location>
</feature>
<keyword evidence="6 13" id="KW-0547">Nucleotide-binding</keyword>
<dbReference type="SMART" id="SM00185">
    <property type="entry name" value="ARM"/>
    <property type="match status" value="4"/>
</dbReference>
<dbReference type="Gene3D" id="1.25.10.10">
    <property type="entry name" value="Leucine-rich Repeat Variant"/>
    <property type="match status" value="1"/>
</dbReference>
<dbReference type="SUPFAM" id="SSF48371">
    <property type="entry name" value="ARM repeat"/>
    <property type="match status" value="1"/>
</dbReference>
<dbReference type="EMBL" id="CAUYUE010000003">
    <property type="protein sequence ID" value="CAK0758713.1"/>
    <property type="molecule type" value="Genomic_DNA"/>
</dbReference>
<dbReference type="GO" id="GO:0005856">
    <property type="term" value="C:cytoskeleton"/>
    <property type="evidence" value="ECO:0007669"/>
    <property type="project" value="UniProtKB-SubCell"/>
</dbReference>
<dbReference type="InterPro" id="IPR011009">
    <property type="entry name" value="Kinase-like_dom_sf"/>
</dbReference>
<dbReference type="InterPro" id="IPR000719">
    <property type="entry name" value="Prot_kinase_dom"/>
</dbReference>
<dbReference type="GO" id="GO:0005524">
    <property type="term" value="F:ATP binding"/>
    <property type="evidence" value="ECO:0007669"/>
    <property type="project" value="UniProtKB-UniRule"/>
</dbReference>
<evidence type="ECO:0000313" key="16">
    <source>
        <dbReference type="EMBL" id="CAK0758713.1"/>
    </source>
</evidence>
<feature type="compositionally biased region" description="Basic and acidic residues" evidence="14">
    <location>
        <begin position="391"/>
        <end position="413"/>
    </location>
</feature>
<evidence type="ECO:0000256" key="9">
    <source>
        <dbReference type="ARBA" id="ARBA00023212"/>
    </source>
</evidence>
<dbReference type="SUPFAM" id="SSF56112">
    <property type="entry name" value="Protein kinase-like (PK-like)"/>
    <property type="match status" value="1"/>
</dbReference>
<comment type="catalytic activity">
    <reaction evidence="11">
        <text>L-seryl-[protein] + ATP = O-phospho-L-seryl-[protein] + ADP + H(+)</text>
        <dbReference type="Rhea" id="RHEA:17989"/>
        <dbReference type="Rhea" id="RHEA-COMP:9863"/>
        <dbReference type="Rhea" id="RHEA-COMP:11604"/>
        <dbReference type="ChEBI" id="CHEBI:15378"/>
        <dbReference type="ChEBI" id="CHEBI:29999"/>
        <dbReference type="ChEBI" id="CHEBI:30616"/>
        <dbReference type="ChEBI" id="CHEBI:83421"/>
        <dbReference type="ChEBI" id="CHEBI:456216"/>
        <dbReference type="EC" id="2.7.11.1"/>
    </reaction>
</comment>
<dbReference type="PANTHER" id="PTHR22983">
    <property type="entry name" value="PROTEIN KINASE RELATED"/>
    <property type="match status" value="1"/>
</dbReference>
<feature type="region of interest" description="Disordered" evidence="14">
    <location>
        <begin position="525"/>
        <end position="677"/>
    </location>
</feature>
<keyword evidence="9" id="KW-0206">Cytoskeleton</keyword>
<name>A0AAV1HX24_9CHLO</name>
<feature type="compositionally biased region" description="Basic and acidic residues" evidence="14">
    <location>
        <begin position="660"/>
        <end position="671"/>
    </location>
</feature>
<evidence type="ECO:0000256" key="11">
    <source>
        <dbReference type="ARBA" id="ARBA00048679"/>
    </source>
</evidence>
<organism evidence="16 17">
    <name type="scientific">Coccomyxa viridis</name>
    <dbReference type="NCBI Taxonomy" id="1274662"/>
    <lineage>
        <taxon>Eukaryota</taxon>
        <taxon>Viridiplantae</taxon>
        <taxon>Chlorophyta</taxon>
        <taxon>core chlorophytes</taxon>
        <taxon>Trebouxiophyceae</taxon>
        <taxon>Trebouxiophyceae incertae sedis</taxon>
        <taxon>Coccomyxaceae</taxon>
        <taxon>Coccomyxa</taxon>
    </lineage>
</organism>
<feature type="compositionally biased region" description="Polar residues" evidence="14">
    <location>
        <begin position="320"/>
        <end position="331"/>
    </location>
</feature>
<evidence type="ECO:0000256" key="3">
    <source>
        <dbReference type="ARBA" id="ARBA00022490"/>
    </source>
</evidence>
<dbReference type="SMART" id="SM00220">
    <property type="entry name" value="S_TKc"/>
    <property type="match status" value="1"/>
</dbReference>
<dbReference type="GO" id="GO:0005737">
    <property type="term" value="C:cytoplasm"/>
    <property type="evidence" value="ECO:0007669"/>
    <property type="project" value="TreeGrafter"/>
</dbReference>
<keyword evidence="5" id="KW-0808">Transferase</keyword>
<feature type="compositionally biased region" description="Polar residues" evidence="14">
    <location>
        <begin position="636"/>
        <end position="659"/>
    </location>
</feature>
<dbReference type="InterPro" id="IPR016024">
    <property type="entry name" value="ARM-type_fold"/>
</dbReference>
<keyword evidence="8 13" id="KW-0067">ATP-binding</keyword>
<sequence length="1646" mass="172969">MGLDKYIRKEIIGEGSFGKVYKGRRRGTGQTVAMKFILKHGKSQKDIVSLRQEIEILRGLCHENIIQMLDSFETDQEFCVITEFAQGELFEVLEDDGKLPEKEVQHIARQLVKALGYLHAHRIIHRDMKPQNVLICANSVVKLCDFGFARAMSTSTLLVTSIKGTPLYMAPELVQEQPYNHTADLWSLGIILYELYVGQPPFYTTSIYTLIHNIVKDPVKFPADMSPNFKSFLQALLNKQPMRRPNCEQLLEHPFLAVIEQQDAQEAEAEQRSSSRSRPHQQSAAQKQRPKAGEAKREPPCSSGSLGRPAPGAAACAAGVQSQKAGQQRLNEPSGRAGTPPASSAAQRAATVQPSSQEGDLPVCVAPHAPPDSPATGSKRDTQQPSVSAAREQEQDAARPKQERSKTREEGSAAEHLGNQKQAGRAQPRLSCESAAQAPVGQNRQHAVVYELESSQAAYAAPVSSTPTAEHPAKAAVYHLDGTHQSKRLSAGSPAPSGRTEGGFASQAGARGGLSIAQQAVLRCRQKHLEQAEPKQGLQQPRPPQDHSPSADSGSRQAGASPSQHASSAKASRADAECSGGPASRQREARLQGPHDSASSRQVEEALPRAQSTRRDSDGAQRPSPAGAVSGDEASETPQRAGSGLAAQQQRTKEASTGQHAERRKQGDVTRHWQHRPAHLDGLVVPLQDKKATSTVTQIHADARLQVQDASPISAGHRPAPGASPLQGQRSGGLFLRMLTEAERRASAGAGGAAAMLADRAALGAVLDGLKRPSAGAAYTAWAASAELAQAARVAAALLRARDSAAEPSLLLQRACIAAAQAALPVAPDTAASIASDLCQAEAAMPAGAFVGFPGTQQLYAALLDRRQPAASWRAACTGACALGSLFCRAKGVLLSSRDGQAACEHASAVLQGAGVRQVAGKLCRCLEDATRTSSHADAAELARSAISALQCMACCPCDGLADVVAPFPLEASLIGAQPAESARSGQHGHSKAVDICCQAGEQVADTIAKAGTAVLAALVSACADSASQAALDLVYALCRSSEEAAANFVGAGVLQALLSITKASAVPSAMLTLALIAGLALAQRSRSASLGEALDVRWARVHASLAPAGSPSVVVDHLAITLQRVSHDAAAYSATAAALAAVLRLAHSVDASGASSRSNASPAAAFPSACLSRDALQALCQSLGPADASGLSFCSVEGPLRSTGLLDGPCALSAALVRDASRQSAGLTAVKGGLGEALIQLVARIGLDDITIATELSPAGVVSLLQAVRSLVTPEVLGPQLLLKRGMIHGLVSLIRPQHLTALADWEAKIGDGRQQRGRSVPGLVAAVLQEGVLHPQPTLLRDMFQALGESSVVHAVMASLAFLQGSQLAVPLTFISALVTSLSGKQFAAHFVQAGGASPKNVRRFLDPALPAPVLVPALLSYGQLARLSRENYPVLAQATISGHLRPLLEHSEGEVRARACNVVGNLCRYNTTFYEPILEAGLIEVLIDRCRDFDRGTRKFATFAIGNAGYHSAALYHALRGAVQPLTELLTDDEYKTRANAAGALGNLVRNSGMLCNPIVQARALQVLLKIVVEPESEKAVSDQGSPAKVALYCLGNMANHRECAEPLMALGVTSILLKLQHSRDPIKVKHAQRLASKLQYVQ</sequence>
<evidence type="ECO:0000256" key="6">
    <source>
        <dbReference type="ARBA" id="ARBA00022741"/>
    </source>
</evidence>
<dbReference type="InterPro" id="IPR017441">
    <property type="entry name" value="Protein_kinase_ATP_BS"/>
</dbReference>
<keyword evidence="17" id="KW-1185">Reference proteome</keyword>
<evidence type="ECO:0000256" key="4">
    <source>
        <dbReference type="ARBA" id="ARBA00022527"/>
    </source>
</evidence>
<feature type="compositionally biased region" description="Basic and acidic residues" evidence="14">
    <location>
        <begin position="602"/>
        <end position="619"/>
    </location>
</feature>
<dbReference type="PROSITE" id="PS50176">
    <property type="entry name" value="ARM_REPEAT"/>
    <property type="match status" value="1"/>
</dbReference>
<evidence type="ECO:0000256" key="1">
    <source>
        <dbReference type="ARBA" id="ARBA00004245"/>
    </source>
</evidence>
<dbReference type="PROSITE" id="PS00108">
    <property type="entry name" value="PROTEIN_KINASE_ST"/>
    <property type="match status" value="1"/>
</dbReference>
<dbReference type="Proteomes" id="UP001314263">
    <property type="component" value="Unassembled WGS sequence"/>
</dbReference>
<evidence type="ECO:0000256" key="13">
    <source>
        <dbReference type="PROSITE-ProRule" id="PRU10141"/>
    </source>
</evidence>
<keyword evidence="3" id="KW-0963">Cytoplasm</keyword>
<dbReference type="InterPro" id="IPR000225">
    <property type="entry name" value="Armadillo"/>
</dbReference>
<evidence type="ECO:0000256" key="7">
    <source>
        <dbReference type="ARBA" id="ARBA00022777"/>
    </source>
</evidence>
<evidence type="ECO:0000256" key="12">
    <source>
        <dbReference type="PROSITE-ProRule" id="PRU00259"/>
    </source>
</evidence>
<dbReference type="Gene3D" id="1.10.510.10">
    <property type="entry name" value="Transferase(Phosphotransferase) domain 1"/>
    <property type="match status" value="1"/>
</dbReference>
<feature type="binding site" evidence="13">
    <location>
        <position position="39"/>
    </location>
    <ligand>
        <name>ATP</name>
        <dbReference type="ChEBI" id="CHEBI:30616"/>
    </ligand>
</feature>